<evidence type="ECO:0000313" key="3">
    <source>
        <dbReference type="Proteomes" id="UP000613768"/>
    </source>
</evidence>
<dbReference type="Gene3D" id="3.10.180.10">
    <property type="entry name" value="2,3-Dihydroxybiphenyl 1,2-Dioxygenase, domain 1"/>
    <property type="match status" value="2"/>
</dbReference>
<dbReference type="CDD" id="cd07247">
    <property type="entry name" value="SgaA_N_like"/>
    <property type="match status" value="2"/>
</dbReference>
<accession>A0AAW3ZPV6</accession>
<protein>
    <submittedName>
        <fullName evidence="2">VOC family protein</fullName>
    </submittedName>
</protein>
<dbReference type="PANTHER" id="PTHR33993">
    <property type="entry name" value="GLYOXALASE-RELATED"/>
    <property type="match status" value="1"/>
</dbReference>
<proteinExistence type="predicted"/>
<keyword evidence="3" id="KW-1185">Reference proteome</keyword>
<dbReference type="SUPFAM" id="SSF54593">
    <property type="entry name" value="Glyoxalase/Bleomycin resistance protein/Dihydroxybiphenyl dioxygenase"/>
    <property type="match status" value="2"/>
</dbReference>
<dbReference type="InterPro" id="IPR052164">
    <property type="entry name" value="Anthracycline_SecMetBiosynth"/>
</dbReference>
<dbReference type="PROSITE" id="PS51819">
    <property type="entry name" value="VOC"/>
    <property type="match status" value="2"/>
</dbReference>
<evidence type="ECO:0000313" key="2">
    <source>
        <dbReference type="EMBL" id="MBD8527753.1"/>
    </source>
</evidence>
<evidence type="ECO:0000259" key="1">
    <source>
        <dbReference type="PROSITE" id="PS51819"/>
    </source>
</evidence>
<dbReference type="InterPro" id="IPR004360">
    <property type="entry name" value="Glyas_Fos-R_dOase_dom"/>
</dbReference>
<organism evidence="2 3">
    <name type="scientific">Pseudomarimonas arenosa</name>
    <dbReference type="NCBI Taxonomy" id="2774145"/>
    <lineage>
        <taxon>Bacteria</taxon>
        <taxon>Pseudomonadati</taxon>
        <taxon>Pseudomonadota</taxon>
        <taxon>Gammaproteobacteria</taxon>
        <taxon>Lysobacterales</taxon>
        <taxon>Lysobacteraceae</taxon>
        <taxon>Pseudomarimonas</taxon>
    </lineage>
</organism>
<feature type="domain" description="VOC" evidence="1">
    <location>
        <begin position="10"/>
        <end position="129"/>
    </location>
</feature>
<gene>
    <name evidence="2" type="ORF">IFO71_18560</name>
</gene>
<reference evidence="2 3" key="1">
    <citation type="submission" date="2020-09" db="EMBL/GenBank/DDBJ databases">
        <title>Pseudoxanthomonas sp. CAU 1598 isolated from sand of Yaerae Beach.</title>
        <authorList>
            <person name="Kim W."/>
        </authorList>
    </citation>
    <scope>NUCLEOTIDE SEQUENCE [LARGE SCALE GENOMIC DNA]</scope>
    <source>
        <strain evidence="2 3">CAU 1598</strain>
    </source>
</reference>
<dbReference type="Proteomes" id="UP000613768">
    <property type="component" value="Unassembled WGS sequence"/>
</dbReference>
<name>A0AAW3ZPV6_9GAMM</name>
<dbReference type="Pfam" id="PF00903">
    <property type="entry name" value="Glyoxalase"/>
    <property type="match status" value="2"/>
</dbReference>
<dbReference type="RefSeq" id="WP_192031175.1">
    <property type="nucleotide sequence ID" value="NZ_JACYTR010000063.1"/>
</dbReference>
<dbReference type="AlphaFoldDB" id="A0AAW3ZPV6"/>
<dbReference type="EMBL" id="JACYTR010000063">
    <property type="protein sequence ID" value="MBD8527753.1"/>
    <property type="molecule type" value="Genomic_DNA"/>
</dbReference>
<comment type="caution">
    <text evidence="2">The sequence shown here is derived from an EMBL/GenBank/DDBJ whole genome shotgun (WGS) entry which is preliminary data.</text>
</comment>
<dbReference type="InterPro" id="IPR037523">
    <property type="entry name" value="VOC_core"/>
</dbReference>
<dbReference type="PANTHER" id="PTHR33993:SF14">
    <property type="entry name" value="GB|AAF24581.1"/>
    <property type="match status" value="1"/>
</dbReference>
<feature type="domain" description="VOC" evidence="1">
    <location>
        <begin position="143"/>
        <end position="258"/>
    </location>
</feature>
<sequence length="261" mass="28266">MQSQAHSVGSPVWFELATSDQTAAKAFYGHVFGWQAEDVPMSDQPGLYTLFKLDGDEVAAAYSLMPDQLEQGIPPTWYTYFRVEDCDASAALAERLGGSVVVPPLDVEAMLRIAVLQDPEGATFCIAQLKSHPGVGRIRQPGCITWVELATRDLSRAEAFYRELLGWQLTQHPGAPAPYKIAATADGQIGGMMQMTADWGDMPSHWSIYLQVTDVDQTLIEGQQAGGEICVPAFDAPGVGRIARLNDPAGAGFYLISFPAQ</sequence>
<dbReference type="InterPro" id="IPR029068">
    <property type="entry name" value="Glyas_Bleomycin-R_OHBP_Dase"/>
</dbReference>